<reference evidence="2 3" key="1">
    <citation type="submission" date="2020-08" db="EMBL/GenBank/DDBJ databases">
        <authorList>
            <person name="Newling K."/>
            <person name="Davey J."/>
            <person name="Forrester S."/>
        </authorList>
    </citation>
    <scope>NUCLEOTIDE SEQUENCE [LARGE SCALE GENOMIC DNA]</scope>
    <source>
        <strain evidence="3">Crithidia deanei Carvalho (ATCC PRA-265)</strain>
    </source>
</reference>
<feature type="region of interest" description="Disordered" evidence="1">
    <location>
        <begin position="1"/>
        <end position="188"/>
    </location>
</feature>
<name>A0A7G2C4G3_9TRYP</name>
<dbReference type="PANTHER" id="PTHR35615">
    <property type="entry name" value="PRESENT IN THE OUTER MITOCHONDRIAL MEMBRANE PROTEOME 22-RELATED"/>
    <property type="match status" value="1"/>
</dbReference>
<dbReference type="VEuPathDB" id="TriTrypDB:ADEAN_000106600"/>
<protein>
    <submittedName>
        <fullName evidence="2">Uncharacterized protein</fullName>
    </submittedName>
</protein>
<feature type="compositionally biased region" description="Polar residues" evidence="1">
    <location>
        <begin position="20"/>
        <end position="29"/>
    </location>
</feature>
<feature type="compositionally biased region" description="Polar residues" evidence="1">
    <location>
        <begin position="1"/>
        <end position="10"/>
    </location>
</feature>
<accession>A0A7G2C4G3</accession>
<dbReference type="AlphaFoldDB" id="A0A7G2C4G3"/>
<proteinExistence type="predicted"/>
<organism evidence="2 3">
    <name type="scientific">Angomonas deanei</name>
    <dbReference type="NCBI Taxonomy" id="59799"/>
    <lineage>
        <taxon>Eukaryota</taxon>
        <taxon>Discoba</taxon>
        <taxon>Euglenozoa</taxon>
        <taxon>Kinetoplastea</taxon>
        <taxon>Metakinetoplastina</taxon>
        <taxon>Trypanosomatida</taxon>
        <taxon>Trypanosomatidae</taxon>
        <taxon>Strigomonadinae</taxon>
        <taxon>Angomonas</taxon>
    </lineage>
</organism>
<feature type="compositionally biased region" description="Low complexity" evidence="1">
    <location>
        <begin position="163"/>
        <end position="188"/>
    </location>
</feature>
<sequence>MISMNNSMYGNLSAAGSGYGSMNGNSQMGSMYGDGDSVKKSNLRQTSSFKSNSSKKKGGGTADKDAKKSEGGKKVTTTKSATTSSTSAKPTTTTSSTEKKSTTPATTAKTSSTTTTTEKKSTAATSSTAKPSSTTATTEKKTTAPPSTAKTSAVTITQVQPETKAAPAVTPPATATAAPATNNAPRAANAPTITKAPAAAPTSVANPLSLSQPPATTATAAVPAAPMPVTYNPAPRPITQEYDDAVKTVLVNYGSNTNINSEVVVDFSEAHGQPFDLSKSDYLTHIVEQVNAGHSGAVLSLCGDGNVANIKYTEAVVTTMATNLMTKLETAARENQERFNVYMTGATFPVSNRDINANKKFVRKDLFAPLGFVKAAQFGVNPVYGSRLVNLTEKGIKNTNDVRSKIAHCVKGFQPKKDEMLVMQLFFTQIRTPTDVYVCSIMFVFINHLQPTFQVANLMSNISSKQKEGALFATPLGGSSRTAIFIPFTDIESSNQQSVDKTFVTVSEMAKVENKPPRSGNLTKFVNQGKASLLAGSCGNDAIKKIMESGIVAAEKTLKNPTKHKFGAATVT</sequence>
<dbReference type="Proteomes" id="UP000515908">
    <property type="component" value="Chromosome 02"/>
</dbReference>
<dbReference type="EMBL" id="LR877146">
    <property type="protein sequence ID" value="CAD2213623.1"/>
    <property type="molecule type" value="Genomic_DNA"/>
</dbReference>
<dbReference type="PANTHER" id="PTHR35615:SF7">
    <property type="entry name" value="PRESENT IN THE OUTER MITOCHONDRIAL MEMBRANE PROTEOME 22"/>
    <property type="match status" value="1"/>
</dbReference>
<evidence type="ECO:0000313" key="2">
    <source>
        <dbReference type="EMBL" id="CAD2213623.1"/>
    </source>
</evidence>
<feature type="compositionally biased region" description="Basic and acidic residues" evidence="1">
    <location>
        <begin position="62"/>
        <end position="73"/>
    </location>
</feature>
<feature type="compositionally biased region" description="Low complexity" evidence="1">
    <location>
        <begin position="77"/>
        <end position="153"/>
    </location>
</feature>
<evidence type="ECO:0000256" key="1">
    <source>
        <dbReference type="SAM" id="MobiDB-lite"/>
    </source>
</evidence>
<gene>
    <name evidence="2" type="ORF">ADEAN_000106600</name>
</gene>
<evidence type="ECO:0000313" key="3">
    <source>
        <dbReference type="Proteomes" id="UP000515908"/>
    </source>
</evidence>
<keyword evidence="3" id="KW-1185">Reference proteome</keyword>